<feature type="chain" id="PRO_5020646603" description="DUF4136 domain-containing protein" evidence="1">
    <location>
        <begin position="19"/>
        <end position="198"/>
    </location>
</feature>
<dbReference type="PROSITE" id="PS51257">
    <property type="entry name" value="PROKAR_LIPOPROTEIN"/>
    <property type="match status" value="1"/>
</dbReference>
<proteinExistence type="predicted"/>
<dbReference type="EMBL" id="CP026538">
    <property type="protein sequence ID" value="QAZ67945.1"/>
    <property type="molecule type" value="Genomic_DNA"/>
</dbReference>
<dbReference type="KEGG" id="dcb:C3Y92_12225"/>
<evidence type="ECO:0000313" key="2">
    <source>
        <dbReference type="EMBL" id="QAZ67945.1"/>
    </source>
</evidence>
<protein>
    <recommendedName>
        <fullName evidence="4">DUF4136 domain-containing protein</fullName>
    </recommendedName>
</protein>
<evidence type="ECO:0000256" key="1">
    <source>
        <dbReference type="SAM" id="SignalP"/>
    </source>
</evidence>
<keyword evidence="1" id="KW-0732">Signal</keyword>
<name>A0A4P6HLQ9_9BACT</name>
<evidence type="ECO:0000313" key="3">
    <source>
        <dbReference type="Proteomes" id="UP000293296"/>
    </source>
</evidence>
<sequence>MKMIWTLLLLAVLAGGCARTTTTSLVAGKQADRNQGLGKTVVLTWFEFEATDKAGNDKAARLRGFIEKRIGGLPGTELAQAGALTAALGSDNWRDASDMELTAAARCVGADSVALVEVAVCRGALNVNLPLPPYWNVETAFAYRVRLLDVRSGSLILSAMRAHEADRPFAMRGRETLYQEFEKDLAELIQPLAQQAAN</sequence>
<reference evidence="2 3" key="1">
    <citation type="submission" date="2018-02" db="EMBL/GenBank/DDBJ databases">
        <title>Genome sequence of Desulfovibrio carbinolicus DSM 3852.</title>
        <authorList>
            <person name="Wilbanks E."/>
            <person name="Skennerton C.T."/>
            <person name="Orphan V.J."/>
        </authorList>
    </citation>
    <scope>NUCLEOTIDE SEQUENCE [LARGE SCALE GENOMIC DNA]</scope>
    <source>
        <strain evidence="2 3">DSM 3852</strain>
    </source>
</reference>
<evidence type="ECO:0008006" key="4">
    <source>
        <dbReference type="Google" id="ProtNLM"/>
    </source>
</evidence>
<gene>
    <name evidence="2" type="ORF">C3Y92_12225</name>
</gene>
<accession>A0A4P6HLQ9</accession>
<dbReference type="Proteomes" id="UP000293296">
    <property type="component" value="Chromosome"/>
</dbReference>
<feature type="signal peptide" evidence="1">
    <location>
        <begin position="1"/>
        <end position="18"/>
    </location>
</feature>
<dbReference type="AlphaFoldDB" id="A0A4P6HLQ9"/>
<organism evidence="2 3">
    <name type="scientific">Solidesulfovibrio carbinolicus</name>
    <dbReference type="NCBI Taxonomy" id="296842"/>
    <lineage>
        <taxon>Bacteria</taxon>
        <taxon>Pseudomonadati</taxon>
        <taxon>Thermodesulfobacteriota</taxon>
        <taxon>Desulfovibrionia</taxon>
        <taxon>Desulfovibrionales</taxon>
        <taxon>Desulfovibrionaceae</taxon>
        <taxon>Solidesulfovibrio</taxon>
    </lineage>
</organism>
<keyword evidence="3" id="KW-1185">Reference proteome</keyword>
<dbReference type="OrthoDB" id="5451511at2"/>